<sequence length="437" mass="49658">MTLTEAAFWTKKFGLIAVGIFAFGIIFLLIILKPKKTDLPQKYLEPDFACTQTPEEFLPDRLSIPSLEIVNNDNVEYVIQTDTGKLGDLPTIVNVYSYTDLEQKITAQAEAKILAGKLGFDPEMIIRRGTTEYLWNNNRTQRTLHVNARDLNFTFKTSINMIKELRKMSDLPTENEAITAATSILRSLGVLDEGYTTMQPSVYLITINPDDTYSEADSLLNAHLIRVDFQKQIPLISIPSNVEGAQKIISYLTKKNMSHTMGKILVNDSNVDVYNFSTLMTYSNPSKSNVSVYVGAENPSIKNHNSIHQIEFRTWQQEVESCGTYPLISPEIAQNRVQNGEGSLVQLNYNNDEIAPYISQDVKRYIITDLYITYYEGLYEQKFLQPVYLFTGVATLADNSSADFFIYYPAIDYDNLEERKELPELPTTKKKDSILPF</sequence>
<comment type="caution">
    <text evidence="2">The sequence shown here is derived from an EMBL/GenBank/DDBJ whole genome shotgun (WGS) entry which is preliminary data.</text>
</comment>
<keyword evidence="1" id="KW-0812">Transmembrane</keyword>
<proteinExistence type="predicted"/>
<evidence type="ECO:0000313" key="3">
    <source>
        <dbReference type="Proteomes" id="UP000564033"/>
    </source>
</evidence>
<gene>
    <name evidence="2" type="ORF">GX888_03450</name>
</gene>
<protein>
    <submittedName>
        <fullName evidence="2">Uncharacterized protein</fullName>
    </submittedName>
</protein>
<dbReference type="EMBL" id="JAAZIL010000086">
    <property type="protein sequence ID" value="NLZ24770.1"/>
    <property type="molecule type" value="Genomic_DNA"/>
</dbReference>
<dbReference type="AlphaFoldDB" id="A0A847VE26"/>
<name>A0A847VE26_9BACT</name>
<dbReference type="Proteomes" id="UP000564033">
    <property type="component" value="Unassembled WGS sequence"/>
</dbReference>
<reference evidence="2 3" key="1">
    <citation type="journal article" date="2020" name="Biotechnol. Biofuels">
        <title>New insights from the biogas microbiome by comprehensive genome-resolved metagenomics of nearly 1600 species originating from multiple anaerobic digesters.</title>
        <authorList>
            <person name="Campanaro S."/>
            <person name="Treu L."/>
            <person name="Rodriguez-R L.M."/>
            <person name="Kovalovszki A."/>
            <person name="Ziels R.M."/>
            <person name="Maus I."/>
            <person name="Zhu X."/>
            <person name="Kougias P.G."/>
            <person name="Basile A."/>
            <person name="Luo G."/>
            <person name="Schluter A."/>
            <person name="Konstantinidis K.T."/>
            <person name="Angelidaki I."/>
        </authorList>
    </citation>
    <scope>NUCLEOTIDE SEQUENCE [LARGE SCALE GENOMIC DNA]</scope>
    <source>
        <strain evidence="2">AS19jrsBPTG_9</strain>
    </source>
</reference>
<evidence type="ECO:0000256" key="1">
    <source>
        <dbReference type="SAM" id="Phobius"/>
    </source>
</evidence>
<evidence type="ECO:0000313" key="2">
    <source>
        <dbReference type="EMBL" id="NLZ24770.1"/>
    </source>
</evidence>
<organism evidence="2 3">
    <name type="scientific">Candidatus Dojkabacteria bacterium</name>
    <dbReference type="NCBI Taxonomy" id="2099670"/>
    <lineage>
        <taxon>Bacteria</taxon>
        <taxon>Candidatus Dojkabacteria</taxon>
    </lineage>
</organism>
<keyword evidence="1" id="KW-1133">Transmembrane helix</keyword>
<feature type="transmembrane region" description="Helical" evidence="1">
    <location>
        <begin position="13"/>
        <end position="32"/>
    </location>
</feature>
<keyword evidence="1" id="KW-0472">Membrane</keyword>
<accession>A0A847VE26</accession>